<dbReference type="AlphaFoldDB" id="A0A5P9Q893"/>
<dbReference type="PANTHER" id="PTHR21310:SF42">
    <property type="entry name" value="BIFUNCTIONAL AAC_APH"/>
    <property type="match status" value="1"/>
</dbReference>
<dbReference type="EMBL" id="CP045529">
    <property type="protein sequence ID" value="QFU96635.1"/>
    <property type="molecule type" value="Genomic_DNA"/>
</dbReference>
<reference evidence="2 3" key="1">
    <citation type="submission" date="2019-10" db="EMBL/GenBank/DDBJ databases">
        <title>Genome sequence of Luteimicrobium xylanilyticum HY-24.</title>
        <authorList>
            <person name="Kim D.Y."/>
            <person name="Park H.-Y."/>
        </authorList>
    </citation>
    <scope>NUCLEOTIDE SEQUENCE [LARGE SCALE GENOMIC DNA]</scope>
    <source>
        <strain evidence="2 3">HY-24</strain>
    </source>
</reference>
<dbReference type="InterPro" id="IPR002575">
    <property type="entry name" value="Aminoglycoside_PTrfase"/>
</dbReference>
<keyword evidence="3" id="KW-1185">Reference proteome</keyword>
<dbReference type="PANTHER" id="PTHR21310">
    <property type="entry name" value="AMINOGLYCOSIDE PHOSPHOTRANSFERASE-RELATED-RELATED"/>
    <property type="match status" value="1"/>
</dbReference>
<feature type="domain" description="Aminoglycoside phosphotransferase" evidence="1">
    <location>
        <begin position="37"/>
        <end position="260"/>
    </location>
</feature>
<dbReference type="CDD" id="cd05155">
    <property type="entry name" value="APH_ChoK_like_1"/>
    <property type="match status" value="1"/>
</dbReference>
<accession>A0A5P9Q893</accession>
<dbReference type="InterPro" id="IPR011009">
    <property type="entry name" value="Kinase-like_dom_sf"/>
</dbReference>
<dbReference type="KEGG" id="lxl:KDY119_00119"/>
<evidence type="ECO:0000313" key="3">
    <source>
        <dbReference type="Proteomes" id="UP000326702"/>
    </source>
</evidence>
<gene>
    <name evidence="2" type="ORF">KDY119_00119</name>
</gene>
<organism evidence="2 3">
    <name type="scientific">Luteimicrobium xylanilyticum</name>
    <dbReference type="NCBI Taxonomy" id="1133546"/>
    <lineage>
        <taxon>Bacteria</taxon>
        <taxon>Bacillati</taxon>
        <taxon>Actinomycetota</taxon>
        <taxon>Actinomycetes</taxon>
        <taxon>Micrococcales</taxon>
        <taxon>Luteimicrobium</taxon>
    </lineage>
</organism>
<dbReference type="Proteomes" id="UP000326702">
    <property type="component" value="Chromosome"/>
</dbReference>
<dbReference type="InterPro" id="IPR051678">
    <property type="entry name" value="AGP_Transferase"/>
</dbReference>
<sequence>MSPRLHDDEVEVRDDVVRALVDDHDPAWRDLPLRRVPSTGTDNIVYRLGDDLGVRVRRIDGAAAQVEREVRWLPSLAPHLPCALATPVAVGSPGHGYPYPWLVFCWLPGRDLAHVALDAAPPPTGWWAGVAEGLGAVVRALHAVSLPDAPAAGSRGRSLAPHDDGVRRLVGDVAALAAPPWPHDPVWVHGDLLPGNVLVPDEPAAPGPGDVVGVIDWAASGLGDPACDAMVAWSLPTTARRAFHEAAGFDDATWARARGWVLQQALAFIPYYRTTIPDGVEGAWRRLGAVLAKV</sequence>
<evidence type="ECO:0000259" key="1">
    <source>
        <dbReference type="Pfam" id="PF01636"/>
    </source>
</evidence>
<dbReference type="Gene3D" id="3.30.200.20">
    <property type="entry name" value="Phosphorylase Kinase, domain 1"/>
    <property type="match status" value="1"/>
</dbReference>
<dbReference type="Gene3D" id="3.90.1200.10">
    <property type="match status" value="1"/>
</dbReference>
<dbReference type="Pfam" id="PF01636">
    <property type="entry name" value="APH"/>
    <property type="match status" value="1"/>
</dbReference>
<proteinExistence type="predicted"/>
<dbReference type="SUPFAM" id="SSF56112">
    <property type="entry name" value="Protein kinase-like (PK-like)"/>
    <property type="match status" value="1"/>
</dbReference>
<name>A0A5P9Q893_9MICO</name>
<evidence type="ECO:0000313" key="2">
    <source>
        <dbReference type="EMBL" id="QFU96635.1"/>
    </source>
</evidence>
<protein>
    <recommendedName>
        <fullName evidence="1">Aminoglycoside phosphotransferase domain-containing protein</fullName>
    </recommendedName>
</protein>
<dbReference type="RefSeq" id="WP_036955136.1">
    <property type="nucleotide sequence ID" value="NZ_BAABIH010000019.1"/>
</dbReference>